<name>A0AC61MX36_9FIRM</name>
<reference evidence="1" key="1">
    <citation type="submission" date="2021-01" db="EMBL/GenBank/DDBJ databases">
        <title>Complete genome sequence of Clostridiales bacterium R-7.</title>
        <authorList>
            <person name="Mahoney-Kurpe S.C."/>
            <person name="Palevich N."/>
            <person name="Koike S."/>
            <person name="Moon C.D."/>
            <person name="Attwood G.T."/>
        </authorList>
    </citation>
    <scope>NUCLEOTIDE SEQUENCE</scope>
    <source>
        <strain evidence="1">R-7</strain>
    </source>
</reference>
<accession>A0AC61MX36</accession>
<dbReference type="Proteomes" id="UP000682782">
    <property type="component" value="Chromosome"/>
</dbReference>
<sequence length="176" mass="20233">MKKTEDNTMAEKALYILAGYDDRTEEILSGLQNKLYDQGFSGLQTKDIPMHFTMGSYAVEQEDELKNRLEKIAETHRAFDTAFNHVGLFRLPENDVLFVAPEVSREMLALKAEFSDNRDQFSWSPHTTMLIDKPAVIQEATQSVLTEFRSFSGKVAVLHLYEFWPTRHILSVRLAD</sequence>
<evidence type="ECO:0000313" key="2">
    <source>
        <dbReference type="Proteomes" id="UP000682782"/>
    </source>
</evidence>
<gene>
    <name evidence="1" type="ORF">JYE49_00685</name>
</gene>
<organism evidence="1 2">
    <name type="scientific">Aristaeella hokkaidonensis</name>
    <dbReference type="NCBI Taxonomy" id="3046382"/>
    <lineage>
        <taxon>Bacteria</taxon>
        <taxon>Bacillati</taxon>
        <taxon>Bacillota</taxon>
        <taxon>Clostridia</taxon>
        <taxon>Eubacteriales</taxon>
        <taxon>Aristaeellaceae</taxon>
        <taxon>Aristaeella</taxon>
    </lineage>
</organism>
<keyword evidence="2" id="KW-1185">Reference proteome</keyword>
<protein>
    <submittedName>
        <fullName evidence="1">2'-5' RNA ligase family protein</fullName>
    </submittedName>
</protein>
<proteinExistence type="predicted"/>
<keyword evidence="1" id="KW-0436">Ligase</keyword>
<dbReference type="EMBL" id="CP068393">
    <property type="protein sequence ID" value="QUC67267.1"/>
    <property type="molecule type" value="Genomic_DNA"/>
</dbReference>
<evidence type="ECO:0000313" key="1">
    <source>
        <dbReference type="EMBL" id="QUC67267.1"/>
    </source>
</evidence>